<dbReference type="Gene3D" id="1.10.10.60">
    <property type="entry name" value="Homeodomain-like"/>
    <property type="match status" value="1"/>
</dbReference>
<gene>
    <name evidence="4" type="primary">P87035</name>
</gene>
<feature type="region of interest" description="Disordered" evidence="2">
    <location>
        <begin position="214"/>
        <end position="234"/>
    </location>
</feature>
<keyword evidence="1" id="KW-0371">Homeobox</keyword>
<dbReference type="PROSITE" id="PS50071">
    <property type="entry name" value="HOMEOBOX_2"/>
    <property type="match status" value="1"/>
</dbReference>
<feature type="region of interest" description="Disordered" evidence="2">
    <location>
        <begin position="143"/>
        <end position="162"/>
    </location>
</feature>
<dbReference type="InterPro" id="IPR001356">
    <property type="entry name" value="HD"/>
</dbReference>
<evidence type="ECO:0000313" key="4">
    <source>
        <dbReference type="EMBL" id="VWP01718.1"/>
    </source>
</evidence>
<dbReference type="GO" id="GO:0003677">
    <property type="term" value="F:DNA binding"/>
    <property type="evidence" value="ECO:0007669"/>
    <property type="project" value="UniProtKB-UniRule"/>
</dbReference>
<dbReference type="SUPFAM" id="SSF46689">
    <property type="entry name" value="Homeodomain-like"/>
    <property type="match status" value="1"/>
</dbReference>
<dbReference type="CDD" id="cd00086">
    <property type="entry name" value="homeodomain"/>
    <property type="match status" value="1"/>
</dbReference>
<feature type="DNA-binding region" description="Homeobox" evidence="1">
    <location>
        <begin position="172"/>
        <end position="219"/>
    </location>
</feature>
<name>A0A5K1K6R5_9APHY</name>
<evidence type="ECO:0000256" key="1">
    <source>
        <dbReference type="PROSITE-ProRule" id="PRU00108"/>
    </source>
</evidence>
<sequence>MAMQPQWTVARKHTSIPLDQCSVAKMEAACAKVPGCGKLRPRSYIGQDGAGWSFQSLFDVHKSWPTLKAEMPHGKDSGLQTLRYTFVEFILFWPGCDPRGFAFKINLGSPSGPGVMDYGDLVLEIARCYDAFFRVPEPVVPPPSTSFRPTTQEDIENDPVFNMPDKVSPEARVLLKSFQKRFPYPSEMQCRTLSAALGYDVTLMKIWFEKNRYSGSRPSVAPKSRLQDALASRK</sequence>
<dbReference type="AlphaFoldDB" id="A0A5K1K6R5"/>
<comment type="subcellular location">
    <subcellularLocation>
        <location evidence="1">Nucleus</location>
    </subcellularLocation>
</comment>
<dbReference type="GO" id="GO:0005634">
    <property type="term" value="C:nucleus"/>
    <property type="evidence" value="ECO:0007669"/>
    <property type="project" value="UniProtKB-SubCell"/>
</dbReference>
<protein>
    <submittedName>
        <fullName evidence="4">Guanine nucleotide-binding protein alpha-4 subunit</fullName>
    </submittedName>
</protein>
<keyword evidence="1" id="KW-0539">Nucleus</keyword>
<dbReference type="InterPro" id="IPR009057">
    <property type="entry name" value="Homeodomain-like_sf"/>
</dbReference>
<proteinExistence type="predicted"/>
<keyword evidence="1" id="KW-0238">DNA-binding</keyword>
<dbReference type="EMBL" id="LR729608">
    <property type="protein sequence ID" value="VWP01718.1"/>
    <property type="molecule type" value="Genomic_DNA"/>
</dbReference>
<feature type="domain" description="Homeobox" evidence="3">
    <location>
        <begin position="170"/>
        <end position="218"/>
    </location>
</feature>
<accession>A0A5K1K6R5</accession>
<evidence type="ECO:0000259" key="3">
    <source>
        <dbReference type="PROSITE" id="PS50071"/>
    </source>
</evidence>
<evidence type="ECO:0000256" key="2">
    <source>
        <dbReference type="SAM" id="MobiDB-lite"/>
    </source>
</evidence>
<organism evidence="4">
    <name type="scientific">Ganoderma boninense</name>
    <dbReference type="NCBI Taxonomy" id="34458"/>
    <lineage>
        <taxon>Eukaryota</taxon>
        <taxon>Fungi</taxon>
        <taxon>Dikarya</taxon>
        <taxon>Basidiomycota</taxon>
        <taxon>Agaricomycotina</taxon>
        <taxon>Agaricomycetes</taxon>
        <taxon>Polyporales</taxon>
        <taxon>Polyporaceae</taxon>
        <taxon>Ganoderma</taxon>
    </lineage>
</organism>
<reference evidence="4" key="1">
    <citation type="submission" date="2019-10" db="EMBL/GenBank/DDBJ databases">
        <authorList>
            <person name="Nor Muhammad N."/>
        </authorList>
    </citation>
    <scope>NUCLEOTIDE SEQUENCE</scope>
</reference>